<organism evidence="1">
    <name type="scientific">Darwinula stevensoni</name>
    <dbReference type="NCBI Taxonomy" id="69355"/>
    <lineage>
        <taxon>Eukaryota</taxon>
        <taxon>Metazoa</taxon>
        <taxon>Ecdysozoa</taxon>
        <taxon>Arthropoda</taxon>
        <taxon>Crustacea</taxon>
        <taxon>Oligostraca</taxon>
        <taxon>Ostracoda</taxon>
        <taxon>Podocopa</taxon>
        <taxon>Podocopida</taxon>
        <taxon>Darwinulocopina</taxon>
        <taxon>Darwinuloidea</taxon>
        <taxon>Darwinulidae</taxon>
        <taxon>Darwinula</taxon>
    </lineage>
</organism>
<evidence type="ECO:0000313" key="2">
    <source>
        <dbReference type="Proteomes" id="UP000677054"/>
    </source>
</evidence>
<dbReference type="Proteomes" id="UP000677054">
    <property type="component" value="Unassembled WGS sequence"/>
</dbReference>
<keyword evidence="2" id="KW-1185">Reference proteome</keyword>
<dbReference type="EMBL" id="CAJPEV010000786">
    <property type="protein sequence ID" value="CAG0888541.1"/>
    <property type="molecule type" value="Genomic_DNA"/>
</dbReference>
<dbReference type="EMBL" id="LR900303">
    <property type="protein sequence ID" value="CAD7245134.1"/>
    <property type="molecule type" value="Genomic_DNA"/>
</dbReference>
<protein>
    <submittedName>
        <fullName evidence="1">Uncharacterized protein</fullName>
    </submittedName>
</protein>
<name>A0A7R8X6U6_9CRUS</name>
<accession>A0A7R8X6U6</accession>
<proteinExistence type="predicted"/>
<gene>
    <name evidence="1" type="ORF">DSTB1V02_LOCUS5010</name>
</gene>
<evidence type="ECO:0000313" key="1">
    <source>
        <dbReference type="EMBL" id="CAD7245134.1"/>
    </source>
</evidence>
<dbReference type="AlphaFoldDB" id="A0A7R8X6U6"/>
<reference evidence="1" key="1">
    <citation type="submission" date="2020-11" db="EMBL/GenBank/DDBJ databases">
        <authorList>
            <person name="Tran Van P."/>
        </authorList>
    </citation>
    <scope>NUCLEOTIDE SEQUENCE</scope>
</reference>
<dbReference type="OrthoDB" id="6369556at2759"/>
<sequence>MATGRVTIGNGSHRYGACFIMGSVRPNFQAATKGESMGVRRCRPRSGRKRIIFPSDRGDLDLVSTSRTWTGEALAPVRLRGCWRGVSRRGAAEEGGWRLGSVLSRGKDGFRCFPLRRRGSWDREAAMKSGFLVVGFLLVSVAEGCTKNSKDIGVCLHIYLERDFPAIQKIVSRPRSDDTPLLLDGPELENNCNQVKEVLDCFEHILTHWCYYFADFFRYRKLVESLIEAYDFVCDHDVIRSRFLVLLKNLYCLEEVRRNNRWGCHHSSLTENIWQQILRLEVDTSICPTLWWQRGCLLYHGAVEADCGAEAGVVYGNLSELFLSRWCSGAAEGGPGLVSILVLLAVTLS</sequence>